<gene>
    <name evidence="5" type="ORF">TVAG_304980</name>
</gene>
<dbReference type="SMART" id="SM00327">
    <property type="entry name" value="VWA"/>
    <property type="match status" value="1"/>
</dbReference>
<dbReference type="VEuPathDB" id="TrichDB:TVAG_304980"/>
<dbReference type="EMBL" id="DS114108">
    <property type="protein sequence ID" value="EAX90435.1"/>
    <property type="molecule type" value="Genomic_DNA"/>
</dbReference>
<evidence type="ECO:0000259" key="4">
    <source>
        <dbReference type="PROSITE" id="PS50234"/>
    </source>
</evidence>
<dbReference type="InterPro" id="IPR045052">
    <property type="entry name" value="Copine"/>
</dbReference>
<reference evidence="5" key="2">
    <citation type="journal article" date="2007" name="Science">
        <title>Draft genome sequence of the sexually transmitted pathogen Trichomonas vaginalis.</title>
        <authorList>
            <person name="Carlton J.M."/>
            <person name="Hirt R.P."/>
            <person name="Silva J.C."/>
            <person name="Delcher A.L."/>
            <person name="Schatz M."/>
            <person name="Zhao Q."/>
            <person name="Wortman J.R."/>
            <person name="Bidwell S.L."/>
            <person name="Alsmark U.C.M."/>
            <person name="Besteiro S."/>
            <person name="Sicheritz-Ponten T."/>
            <person name="Noel C.J."/>
            <person name="Dacks J.B."/>
            <person name="Foster P.G."/>
            <person name="Simillion C."/>
            <person name="Van de Peer Y."/>
            <person name="Miranda-Saavedra D."/>
            <person name="Barton G.J."/>
            <person name="Westrop G.D."/>
            <person name="Mueller S."/>
            <person name="Dessi D."/>
            <person name="Fiori P.L."/>
            <person name="Ren Q."/>
            <person name="Paulsen I."/>
            <person name="Zhang H."/>
            <person name="Bastida-Corcuera F.D."/>
            <person name="Simoes-Barbosa A."/>
            <person name="Brown M.T."/>
            <person name="Hayes R.D."/>
            <person name="Mukherjee M."/>
            <person name="Okumura C.Y."/>
            <person name="Schneider R."/>
            <person name="Smith A.J."/>
            <person name="Vanacova S."/>
            <person name="Villalvazo M."/>
            <person name="Haas B.J."/>
            <person name="Pertea M."/>
            <person name="Feldblyum T.V."/>
            <person name="Utterback T.R."/>
            <person name="Shu C.L."/>
            <person name="Osoegawa K."/>
            <person name="de Jong P.J."/>
            <person name="Hrdy I."/>
            <person name="Horvathova L."/>
            <person name="Zubacova Z."/>
            <person name="Dolezal P."/>
            <person name="Malik S.B."/>
            <person name="Logsdon J.M. Jr."/>
            <person name="Henze K."/>
            <person name="Gupta A."/>
            <person name="Wang C.C."/>
            <person name="Dunne R.L."/>
            <person name="Upcroft J.A."/>
            <person name="Upcroft P."/>
            <person name="White O."/>
            <person name="Salzberg S.L."/>
            <person name="Tang P."/>
            <person name="Chiu C.-H."/>
            <person name="Lee Y.-S."/>
            <person name="Embley T.M."/>
            <person name="Coombs G.H."/>
            <person name="Mottram J.C."/>
            <person name="Tachezy J."/>
            <person name="Fraser-Liggett C.M."/>
            <person name="Johnson P.J."/>
        </authorList>
    </citation>
    <scope>NUCLEOTIDE SEQUENCE [LARGE SCALE GENOMIC DNA]</scope>
    <source>
        <strain evidence="5">G3</strain>
    </source>
</reference>
<dbReference type="PROSITE" id="PS50234">
    <property type="entry name" value="VWFA"/>
    <property type="match status" value="1"/>
</dbReference>
<sequence length="531" mass="59622">MSHVADNYSGTSAVGGAKSALNPNSNFPTVELHVKANELVDMDIITVSDPICVLFVWNNGKWSEYARTEVVWNNLNPEWVKFFTIQYIFEIKQPLMFRVYDVDSDTSTLSSQDFIGEAQIDLSQIIANRGTTTLELKIPHNDKKRGIIHITPEQVENSGAVIEMQFKAKNLKKMHFLTSNSPYFVISKGSESGSFLPVFQSEVSKKCQWKKFSIPYQTLCNCDPARPLKISVMHYRSTTHAEQIGFIETTYERISESLMQTQDIMDEHRNKVGELTCTLVVINQKYTFVDYLRNGVQLNLITAIDFTSSNGDPRNMNSLHYMGADYLNQYEKCIRAVGEILCPYDSDQEFPVFGFGAKVGFQANHCFALNFNEANPCVHGLEGIVGCYKYALSQVALSGPTLFAHIIRRATSMAIQAWQESRTYTILLIVTDGIINDMMDTIDAIVDAGNKPLSIIIVGVGNANFDAMDVLDADDEPLVSRAGYKMVRDLVQFVPFNEFAKKHYTALAAAVLDEVPRQLVEWAELNGIRPV</sequence>
<dbReference type="CDD" id="cd04048">
    <property type="entry name" value="C2A_Copine"/>
    <property type="match status" value="1"/>
</dbReference>
<dbReference type="PANTHER" id="PTHR10857">
    <property type="entry name" value="COPINE"/>
    <property type="match status" value="1"/>
</dbReference>
<dbReference type="Proteomes" id="UP000001542">
    <property type="component" value="Unassembled WGS sequence"/>
</dbReference>
<name>A2FXD0_TRIV3</name>
<proteinExistence type="inferred from homology"/>
<evidence type="ECO:0000259" key="3">
    <source>
        <dbReference type="PROSITE" id="PS50004"/>
    </source>
</evidence>
<dbReference type="Pfam" id="PF00168">
    <property type="entry name" value="C2"/>
    <property type="match status" value="2"/>
</dbReference>
<evidence type="ECO:0000256" key="2">
    <source>
        <dbReference type="ARBA" id="ARBA00022737"/>
    </source>
</evidence>
<dbReference type="OrthoDB" id="5855668at2759"/>
<dbReference type="InterPro" id="IPR036465">
    <property type="entry name" value="vWFA_dom_sf"/>
</dbReference>
<protein>
    <submittedName>
        <fullName evidence="5">Copine family protein</fullName>
    </submittedName>
</protein>
<organism evidence="5 6">
    <name type="scientific">Trichomonas vaginalis (strain ATCC PRA-98 / G3)</name>
    <dbReference type="NCBI Taxonomy" id="412133"/>
    <lineage>
        <taxon>Eukaryota</taxon>
        <taxon>Metamonada</taxon>
        <taxon>Parabasalia</taxon>
        <taxon>Trichomonadida</taxon>
        <taxon>Trichomonadidae</taxon>
        <taxon>Trichomonas</taxon>
    </lineage>
</organism>
<dbReference type="InParanoid" id="A2FXD0"/>
<dbReference type="InterPro" id="IPR035892">
    <property type="entry name" value="C2_domain_sf"/>
</dbReference>
<dbReference type="GO" id="GO:0005544">
    <property type="term" value="F:calcium-dependent phospholipid binding"/>
    <property type="evidence" value="ECO:0000318"/>
    <property type="project" value="GO_Central"/>
</dbReference>
<dbReference type="SMR" id="A2FXD0"/>
<keyword evidence="2" id="KW-0677">Repeat</keyword>
<dbReference type="VEuPathDB" id="TrichDB:TVAGG3_0253500"/>
<feature type="domain" description="C2" evidence="3">
    <location>
        <begin position="13"/>
        <end position="136"/>
    </location>
</feature>
<dbReference type="Pfam" id="PF07002">
    <property type="entry name" value="Copine"/>
    <property type="match status" value="1"/>
</dbReference>
<comment type="similarity">
    <text evidence="1">Belongs to the copine family.</text>
</comment>
<dbReference type="RefSeq" id="XP_001303365.1">
    <property type="nucleotide sequence ID" value="XM_001303364.1"/>
</dbReference>
<dbReference type="SUPFAM" id="SSF49562">
    <property type="entry name" value="C2 domain (Calcium/lipid-binding domain, CaLB)"/>
    <property type="match status" value="2"/>
</dbReference>
<dbReference type="OMA" id="SPTWITK"/>
<dbReference type="Gene3D" id="2.60.40.150">
    <property type="entry name" value="C2 domain"/>
    <property type="match status" value="1"/>
</dbReference>
<dbReference type="PANTHER" id="PTHR10857:SF106">
    <property type="entry name" value="C2 DOMAIN-CONTAINING PROTEIN"/>
    <property type="match status" value="1"/>
</dbReference>
<dbReference type="GO" id="GO:0005886">
    <property type="term" value="C:plasma membrane"/>
    <property type="evidence" value="ECO:0000318"/>
    <property type="project" value="GO_Central"/>
</dbReference>
<dbReference type="STRING" id="5722.A2FXD0"/>
<evidence type="ECO:0000256" key="1">
    <source>
        <dbReference type="ARBA" id="ARBA00009048"/>
    </source>
</evidence>
<reference evidence="5" key="1">
    <citation type="submission" date="2006-10" db="EMBL/GenBank/DDBJ databases">
        <authorList>
            <person name="Amadeo P."/>
            <person name="Zhao Q."/>
            <person name="Wortman J."/>
            <person name="Fraser-Liggett C."/>
            <person name="Carlton J."/>
        </authorList>
    </citation>
    <scope>NUCLEOTIDE SEQUENCE</scope>
    <source>
        <strain evidence="5">G3</strain>
    </source>
</reference>
<dbReference type="InterPro" id="IPR010734">
    <property type="entry name" value="Copine_C"/>
</dbReference>
<evidence type="ECO:0000313" key="5">
    <source>
        <dbReference type="EMBL" id="EAX90435.1"/>
    </source>
</evidence>
<dbReference type="GO" id="GO:0071277">
    <property type="term" value="P:cellular response to calcium ion"/>
    <property type="evidence" value="ECO:0000318"/>
    <property type="project" value="GO_Central"/>
</dbReference>
<evidence type="ECO:0000313" key="6">
    <source>
        <dbReference type="Proteomes" id="UP000001542"/>
    </source>
</evidence>
<dbReference type="FunFam" id="2.60.40.150:FF:000394">
    <property type="entry name" value="Copine family protein"/>
    <property type="match status" value="1"/>
</dbReference>
<dbReference type="AlphaFoldDB" id="A2FXD0"/>
<accession>A2FXD0</accession>
<keyword evidence="6" id="KW-1185">Reference proteome</keyword>
<feature type="domain" description="VWFA" evidence="4">
    <location>
        <begin position="299"/>
        <end position="515"/>
    </location>
</feature>
<dbReference type="KEGG" id="tva:4748120"/>
<dbReference type="InterPro" id="IPR000008">
    <property type="entry name" value="C2_dom"/>
</dbReference>
<dbReference type="InterPro" id="IPR002035">
    <property type="entry name" value="VWF_A"/>
</dbReference>
<dbReference type="eggNOG" id="KOG1327">
    <property type="taxonomic scope" value="Eukaryota"/>
</dbReference>
<dbReference type="SUPFAM" id="SSF53300">
    <property type="entry name" value="vWA-like"/>
    <property type="match status" value="1"/>
</dbReference>
<dbReference type="CDD" id="cd04047">
    <property type="entry name" value="C2B_Copine"/>
    <property type="match status" value="1"/>
</dbReference>
<dbReference type="SMART" id="SM00239">
    <property type="entry name" value="C2"/>
    <property type="match status" value="2"/>
</dbReference>
<dbReference type="InterPro" id="IPR037768">
    <property type="entry name" value="C2B_Copine"/>
</dbReference>
<dbReference type="PROSITE" id="PS50004">
    <property type="entry name" value="C2"/>
    <property type="match status" value="1"/>
</dbReference>